<evidence type="ECO:0000259" key="3">
    <source>
        <dbReference type="SMART" id="SM00047"/>
    </source>
</evidence>
<keyword evidence="2" id="KW-0378">Hydrolase</keyword>
<dbReference type="STRING" id="1123500.GCA_000420365_00945"/>
<comment type="caution">
    <text evidence="4">The sequence shown here is derived from an EMBL/GenBank/DDBJ whole genome shotgun (WGS) entry which is preliminary data.</text>
</comment>
<organism evidence="4 5">
    <name type="scientific">Weissella halotolerans DSM 20190</name>
    <dbReference type="NCBI Taxonomy" id="1123500"/>
    <lineage>
        <taxon>Bacteria</taxon>
        <taxon>Bacillati</taxon>
        <taxon>Bacillota</taxon>
        <taxon>Bacilli</taxon>
        <taxon>Lactobacillales</taxon>
        <taxon>Lactobacillaceae</taxon>
        <taxon>Weissella</taxon>
    </lineage>
</organism>
<dbReference type="FunCoup" id="A0A0R2G4Q8">
    <property type="interactions" value="19"/>
</dbReference>
<dbReference type="eggNOG" id="COG1705">
    <property type="taxonomic scope" value="Bacteria"/>
</dbReference>
<dbReference type="InterPro" id="IPR002901">
    <property type="entry name" value="MGlyc_endo_b_GlcNAc-like_dom"/>
</dbReference>
<evidence type="ECO:0000313" key="4">
    <source>
        <dbReference type="EMBL" id="KRN31796.1"/>
    </source>
</evidence>
<reference evidence="4 5" key="1">
    <citation type="journal article" date="2015" name="Genome Announc.">
        <title>Expanding the biotechnology potential of lactobacilli through comparative genomics of 213 strains and associated genera.</title>
        <authorList>
            <person name="Sun Z."/>
            <person name="Harris H.M."/>
            <person name="McCann A."/>
            <person name="Guo C."/>
            <person name="Argimon S."/>
            <person name="Zhang W."/>
            <person name="Yang X."/>
            <person name="Jeffery I.B."/>
            <person name="Cooney J.C."/>
            <person name="Kagawa T.F."/>
            <person name="Liu W."/>
            <person name="Song Y."/>
            <person name="Salvetti E."/>
            <person name="Wrobel A."/>
            <person name="Rasinkangas P."/>
            <person name="Parkhill J."/>
            <person name="Rea M.C."/>
            <person name="O'Sullivan O."/>
            <person name="Ritari J."/>
            <person name="Douillard F.P."/>
            <person name="Paul Ross R."/>
            <person name="Yang R."/>
            <person name="Briner A.E."/>
            <person name="Felis G.E."/>
            <person name="de Vos W.M."/>
            <person name="Barrangou R."/>
            <person name="Klaenhammer T.R."/>
            <person name="Caufield P.W."/>
            <person name="Cui Y."/>
            <person name="Zhang H."/>
            <person name="O'Toole P.W."/>
        </authorList>
    </citation>
    <scope>NUCLEOTIDE SEQUENCE [LARGE SCALE GENOMIC DNA]</scope>
    <source>
        <strain evidence="4 5">DSM 20190</strain>
    </source>
</reference>
<evidence type="ECO:0000313" key="5">
    <source>
        <dbReference type="Proteomes" id="UP000051296"/>
    </source>
</evidence>
<proteinExistence type="inferred from homology"/>
<dbReference type="AlphaFoldDB" id="A0A0R2G4Q8"/>
<keyword evidence="5" id="KW-1185">Reference proteome</keyword>
<dbReference type="PANTHER" id="PTHR33308">
    <property type="entry name" value="PEPTIDOGLYCAN HYDROLASE FLGJ"/>
    <property type="match status" value="1"/>
</dbReference>
<protein>
    <submittedName>
        <fullName evidence="4">Mannosyl-glycoprotein endo-beta-N-acetylglucosamidase</fullName>
    </submittedName>
</protein>
<sequence length="219" mass="25169">MHGMLKKITKNSRRFIKRLYIRRGHIFWRNIWLTLLLVISLAAWQADQINQGRKEQQAQLTPTQRQHQAFINRLAPVAKGTQRQYGVPASITLAQAILESDWGQSKLATDYNNFFGVKASSGMRKVTLPTKEVQDGQWVTVQAPFRWYTSWQESIWDHGKLLASGTQDNPRRYEAVIQAANYQAAARALVTGGYATDPDYANKLIRVIESYDLDRFDVR</sequence>
<dbReference type="EMBL" id="JQAX01000003">
    <property type="protein sequence ID" value="KRN31796.1"/>
    <property type="molecule type" value="Genomic_DNA"/>
</dbReference>
<dbReference type="PATRIC" id="fig|1123500.6.peg.1060"/>
<dbReference type="Pfam" id="PF01832">
    <property type="entry name" value="Glucosaminidase"/>
    <property type="match status" value="1"/>
</dbReference>
<accession>A0A0R2G4Q8</accession>
<dbReference type="PANTHER" id="PTHR33308:SF9">
    <property type="entry name" value="PEPTIDOGLYCAN HYDROLASE FLGJ"/>
    <property type="match status" value="1"/>
</dbReference>
<dbReference type="InParanoid" id="A0A0R2G4Q8"/>
<evidence type="ECO:0000256" key="2">
    <source>
        <dbReference type="ARBA" id="ARBA00022801"/>
    </source>
</evidence>
<evidence type="ECO:0000256" key="1">
    <source>
        <dbReference type="ARBA" id="ARBA00010266"/>
    </source>
</evidence>
<dbReference type="GO" id="GO:0004040">
    <property type="term" value="F:amidase activity"/>
    <property type="evidence" value="ECO:0007669"/>
    <property type="project" value="InterPro"/>
</dbReference>
<comment type="similarity">
    <text evidence="1">Belongs to the glycosyl hydrolase 73 family.</text>
</comment>
<dbReference type="Gene3D" id="4.10.80.30">
    <property type="entry name" value="DNA polymerase, domain 6"/>
    <property type="match status" value="1"/>
</dbReference>
<gene>
    <name evidence="4" type="ORF">IV68_GL001056</name>
</gene>
<dbReference type="InterPro" id="IPR051056">
    <property type="entry name" value="Glycosyl_Hydrolase_73"/>
</dbReference>
<dbReference type="SMART" id="SM00047">
    <property type="entry name" value="LYZ2"/>
    <property type="match status" value="1"/>
</dbReference>
<dbReference type="Gene3D" id="1.10.530.10">
    <property type="match status" value="1"/>
</dbReference>
<feature type="domain" description="Mannosyl-glycoprotein endo-beta-N-acetylglucosamidase-like" evidence="3">
    <location>
        <begin position="60"/>
        <end position="217"/>
    </location>
</feature>
<name>A0A0R2G4Q8_9LACO</name>
<dbReference type="Proteomes" id="UP000051296">
    <property type="component" value="Unassembled WGS sequence"/>
</dbReference>